<dbReference type="AlphaFoldDB" id="A0A832H4M4"/>
<accession>A0A832H4M4</accession>
<sequence length="69" mass="7559">MRINKNASADPDRFRIYSSNGTVQNGFNGKSVMGHNLDGTSAYLCLGFTDTWNGGGPLHVARNMIVWVQ</sequence>
<organism evidence="1">
    <name type="scientific">Oscillatoriales cyanobacterium SpSt-402</name>
    <dbReference type="NCBI Taxonomy" id="2282168"/>
    <lineage>
        <taxon>Bacteria</taxon>
        <taxon>Bacillati</taxon>
        <taxon>Cyanobacteriota</taxon>
        <taxon>Cyanophyceae</taxon>
        <taxon>Oscillatoriophycideae</taxon>
        <taxon>Oscillatoriales</taxon>
    </lineage>
</organism>
<comment type="caution">
    <text evidence="1">The sequence shown here is derived from an EMBL/GenBank/DDBJ whole genome shotgun (WGS) entry which is preliminary data.</text>
</comment>
<dbReference type="EMBL" id="DSRD01000853">
    <property type="protein sequence ID" value="HGW95321.1"/>
    <property type="molecule type" value="Genomic_DNA"/>
</dbReference>
<protein>
    <submittedName>
        <fullName evidence="1">Uncharacterized protein</fullName>
    </submittedName>
</protein>
<reference evidence="1" key="1">
    <citation type="journal article" date="2020" name="mSystems">
        <title>Genome- and Community-Level Interaction Insights into Carbon Utilization and Element Cycling Functions of Hydrothermarchaeota in Hydrothermal Sediment.</title>
        <authorList>
            <person name="Zhou Z."/>
            <person name="Liu Y."/>
            <person name="Xu W."/>
            <person name="Pan J."/>
            <person name="Luo Z.H."/>
            <person name="Li M."/>
        </authorList>
    </citation>
    <scope>NUCLEOTIDE SEQUENCE [LARGE SCALE GENOMIC DNA]</scope>
    <source>
        <strain evidence="1">SpSt-402</strain>
    </source>
</reference>
<evidence type="ECO:0000313" key="1">
    <source>
        <dbReference type="EMBL" id="HGW95321.1"/>
    </source>
</evidence>
<name>A0A832H4M4_9CYAN</name>
<gene>
    <name evidence="1" type="ORF">ENR47_13750</name>
</gene>
<proteinExistence type="predicted"/>